<gene>
    <name evidence="1" type="ORF">DVK85_02270</name>
</gene>
<dbReference type="OrthoDB" id="9772295at2"/>
<name>A0A345H954_9FLAO</name>
<organism evidence="1 2">
    <name type="scientific">Flavobacterium arcticum</name>
    <dbReference type="NCBI Taxonomy" id="1784713"/>
    <lineage>
        <taxon>Bacteria</taxon>
        <taxon>Pseudomonadati</taxon>
        <taxon>Bacteroidota</taxon>
        <taxon>Flavobacteriia</taxon>
        <taxon>Flavobacteriales</taxon>
        <taxon>Flavobacteriaceae</taxon>
        <taxon>Flavobacterium</taxon>
    </lineage>
</organism>
<reference evidence="1 2" key="1">
    <citation type="submission" date="2018-07" db="EMBL/GenBank/DDBJ databases">
        <title>Complete genome sequence of Flavobacterium arcticum type strain SM1502T.</title>
        <authorList>
            <person name="Li Y."/>
            <person name="Li D.-D."/>
        </authorList>
    </citation>
    <scope>NUCLEOTIDE SEQUENCE [LARGE SCALE GENOMIC DNA]</scope>
    <source>
        <strain evidence="1 2">SM1502</strain>
    </source>
</reference>
<dbReference type="KEGG" id="fat:DVK85_02270"/>
<proteinExistence type="predicted"/>
<sequence>MDVNTLWSLRLGFSGKQAQTIKEQGINTFLQNAFATKPDITLPDFFEGSPKTLKEVKAVRQSIKNDVTKARARREKEKKIFFDLKSWWINKMATEEYPLREKMTLFWHNHYVTTYKKVKINYWLYSHNTLLRENAFGNFREITKQILRTNAMIIYLDNNKNTNKGFNENLSRELLELFTLGEGNYTETDIKNGAHGLAGLVAGNEGGYYRTAFQDDEPFTYFGEKGVFKSDEMVDIIFKQKSAPYFITRKLLKWFIYDNPPEELVKYYGDYLREQDYEIEPLLTKIVTEEFDKSTAGSKIKDPLTYVIQLYHELNIKEQNHKLTALFIRQQGMDLFNQPNVKGWSGGNYWLTAQLYLQRNRIANLYCNGKNFSEKMLRSVRKSDEPYTSTFDITIEWNHNNKSKEVITELKDRLLFDTDTITQENFESILKYDFDPTSKGADNGVLRLFNYMVKTPEFQLI</sequence>
<dbReference type="EMBL" id="CP031188">
    <property type="protein sequence ID" value="AXG73114.1"/>
    <property type="molecule type" value="Genomic_DNA"/>
</dbReference>
<dbReference type="Pfam" id="PF08811">
    <property type="entry name" value="DUF1800"/>
    <property type="match status" value="1"/>
</dbReference>
<keyword evidence="2" id="KW-1185">Reference proteome</keyword>
<dbReference type="AlphaFoldDB" id="A0A345H954"/>
<evidence type="ECO:0000313" key="2">
    <source>
        <dbReference type="Proteomes" id="UP000253951"/>
    </source>
</evidence>
<evidence type="ECO:0000313" key="1">
    <source>
        <dbReference type="EMBL" id="AXG73114.1"/>
    </source>
</evidence>
<dbReference type="RefSeq" id="WP_114676877.1">
    <property type="nucleotide sequence ID" value="NZ_CP031188.1"/>
</dbReference>
<dbReference type="Proteomes" id="UP000253951">
    <property type="component" value="Chromosome"/>
</dbReference>
<protein>
    <submittedName>
        <fullName evidence="1">DUF1800 domain-containing protein</fullName>
    </submittedName>
</protein>
<dbReference type="InterPro" id="IPR014917">
    <property type="entry name" value="DUF1800"/>
</dbReference>
<accession>A0A345H954</accession>